<accession>A0A1H5HZ58</accession>
<protein>
    <submittedName>
        <fullName evidence="1">Uncharacterized protein</fullName>
    </submittedName>
</protein>
<reference evidence="1 2" key="1">
    <citation type="submission" date="2016-10" db="EMBL/GenBank/DDBJ databases">
        <authorList>
            <person name="de Groot N.N."/>
        </authorList>
    </citation>
    <scope>NUCLEOTIDE SEQUENCE [LARGE SCALE GENOMIC DNA]</scope>
    <source>
        <strain evidence="1 2">DSM 22274</strain>
    </source>
</reference>
<gene>
    <name evidence="1" type="ORF">SAMN04489740_1150</name>
</gene>
<evidence type="ECO:0000313" key="2">
    <source>
        <dbReference type="Proteomes" id="UP000182725"/>
    </source>
</evidence>
<name>A0A1H5HZ58_9MICC</name>
<dbReference type="AlphaFoldDB" id="A0A1H5HZ58"/>
<dbReference type="RefSeq" id="WP_170835430.1">
    <property type="nucleotide sequence ID" value="NZ_CP013745.1"/>
</dbReference>
<proteinExistence type="predicted"/>
<organism evidence="1 2">
    <name type="scientific">Arthrobacter alpinus</name>
    <dbReference type="NCBI Taxonomy" id="656366"/>
    <lineage>
        <taxon>Bacteria</taxon>
        <taxon>Bacillati</taxon>
        <taxon>Actinomycetota</taxon>
        <taxon>Actinomycetes</taxon>
        <taxon>Micrococcales</taxon>
        <taxon>Micrococcaceae</taxon>
        <taxon>Arthrobacter</taxon>
    </lineage>
</organism>
<evidence type="ECO:0000313" key="1">
    <source>
        <dbReference type="EMBL" id="SEE33227.1"/>
    </source>
</evidence>
<sequence length="57" mass="6376">MNFESNSLTLKIWDRSTIDHTLEMAITHVSTKSNAPRDLVKVTRSGPNQFTVSVTEA</sequence>
<dbReference type="EMBL" id="FNTV01000001">
    <property type="protein sequence ID" value="SEE33227.1"/>
    <property type="molecule type" value="Genomic_DNA"/>
</dbReference>
<dbReference type="Proteomes" id="UP000182725">
    <property type="component" value="Unassembled WGS sequence"/>
</dbReference>